<dbReference type="SUPFAM" id="SSF48613">
    <property type="entry name" value="Heme oxygenase-like"/>
    <property type="match status" value="1"/>
</dbReference>
<dbReference type="OrthoDB" id="5291227at2"/>
<reference evidence="1 3" key="1">
    <citation type="journal article" date="2018" name="Appl. Microbiol. Biotechnol.">
        <title>Co-cultivation of the strictly anaerobic methanogen Methanosarcina barkeri with aerobic methanotrophs in an oxygen-limited membrane bioreactor.</title>
        <authorList>
            <person name="In 't Zandt M.H."/>
            <person name="van den Bosch T.J.M."/>
            <person name="Rijkers R."/>
            <person name="van Kessel M.A.H.J."/>
            <person name="Jetten M.S.M."/>
            <person name="Welte C.U."/>
        </authorList>
    </citation>
    <scope>NUCLEOTIDE SEQUENCE [LARGE SCALE GENOMIC DNA]</scope>
    <source>
        <strain evidence="1 3">DSM 17706</strain>
    </source>
</reference>
<gene>
    <name evidence="1" type="ORF">C5689_14415</name>
    <name evidence="2" type="ORF">FM996_04620</name>
</gene>
<dbReference type="Proteomes" id="UP000245137">
    <property type="component" value="Unassembled WGS sequence"/>
</dbReference>
<comment type="caution">
    <text evidence="1">The sequence shown here is derived from an EMBL/GenBank/DDBJ whole genome shotgun (WGS) entry which is preliminary data.</text>
</comment>
<dbReference type="AlphaFoldDB" id="A0A2U1SNJ3"/>
<evidence type="ECO:0000313" key="2">
    <source>
        <dbReference type="EMBL" id="TRL36547.1"/>
    </source>
</evidence>
<protein>
    <submittedName>
        <fullName evidence="2">Iron-containing redox enzyme family protein</fullName>
    </submittedName>
</protein>
<reference evidence="1" key="2">
    <citation type="submission" date="2018-02" db="EMBL/GenBank/DDBJ databases">
        <authorList>
            <person name="Cohen D.B."/>
            <person name="Kent A.D."/>
        </authorList>
    </citation>
    <scope>NUCLEOTIDE SEQUENCE</scope>
    <source>
        <strain evidence="1">DSM 17706</strain>
    </source>
</reference>
<dbReference type="InterPro" id="IPR016084">
    <property type="entry name" value="Haem_Oase-like_multi-hlx"/>
</dbReference>
<evidence type="ECO:0000313" key="3">
    <source>
        <dbReference type="Proteomes" id="UP000245137"/>
    </source>
</evidence>
<dbReference type="Pfam" id="PF14518">
    <property type="entry name" value="Haem_oxygenas_2"/>
    <property type="match status" value="1"/>
</dbReference>
<organism evidence="1 3">
    <name type="scientific">Methylosinus sporium</name>
    <dbReference type="NCBI Taxonomy" id="428"/>
    <lineage>
        <taxon>Bacteria</taxon>
        <taxon>Pseudomonadati</taxon>
        <taxon>Pseudomonadota</taxon>
        <taxon>Alphaproteobacteria</taxon>
        <taxon>Hyphomicrobiales</taxon>
        <taxon>Methylocystaceae</taxon>
        <taxon>Methylosinus</taxon>
    </lineage>
</organism>
<keyword evidence="3" id="KW-1185">Reference proteome</keyword>
<reference evidence="2 4" key="3">
    <citation type="submission" date="2019-07" db="EMBL/GenBank/DDBJ databases">
        <title>Ln-dependent methylotrophs.</title>
        <authorList>
            <person name="Tani A."/>
        </authorList>
    </citation>
    <scope>NUCLEOTIDE SEQUENCE [LARGE SCALE GENOMIC DNA]</scope>
    <source>
        <strain evidence="2 4">SM89A</strain>
    </source>
</reference>
<dbReference type="EMBL" id="VJMF01000019">
    <property type="protein sequence ID" value="TRL36547.1"/>
    <property type="molecule type" value="Genomic_DNA"/>
</dbReference>
<dbReference type="RefSeq" id="WP_108917966.1">
    <property type="nucleotide sequence ID" value="NZ_BGJY01000014.1"/>
</dbReference>
<dbReference type="EMBL" id="PUIV01000026">
    <property type="protein sequence ID" value="PWB93182.1"/>
    <property type="molecule type" value="Genomic_DNA"/>
</dbReference>
<dbReference type="Gene3D" id="1.20.910.10">
    <property type="entry name" value="Heme oxygenase-like"/>
    <property type="match status" value="1"/>
</dbReference>
<name>A0A2U1SNJ3_METSR</name>
<proteinExistence type="predicted"/>
<dbReference type="Proteomes" id="UP000316781">
    <property type="component" value="Unassembled WGS sequence"/>
</dbReference>
<sequence length="218" mass="24239">MRDELHRLIDRLMDDASAFPWEAPQAYADFLAQTFYFTSHSTRLLALAASRCPAESAVLHRGFIQHLGEEDSHELLALEDLRGLGAEVETYPERAVTRALYETQYFKIEHLGSTAFYGYVIVLEGLAAIGGPELYRRVVRAHGDGCARFLRVHTLADIDHLATDFERIETLDEGQKADIGINMIQSAEFYGLMLRQIARDHGGAFPLATELCGAAAPA</sequence>
<evidence type="ECO:0000313" key="4">
    <source>
        <dbReference type="Proteomes" id="UP000316781"/>
    </source>
</evidence>
<accession>A0A2U1SNJ3</accession>
<evidence type="ECO:0000313" key="1">
    <source>
        <dbReference type="EMBL" id="PWB93182.1"/>
    </source>
</evidence>